<gene>
    <name evidence="2" type="ORF">LX64_01707</name>
</gene>
<feature type="transmembrane region" description="Helical" evidence="1">
    <location>
        <begin position="60"/>
        <end position="84"/>
    </location>
</feature>
<dbReference type="OrthoDB" id="9790326at2"/>
<keyword evidence="1" id="KW-1133">Transmembrane helix</keyword>
<dbReference type="RefSeq" id="WP_111597189.1">
    <property type="nucleotide sequence ID" value="NZ_QLLL01000003.1"/>
</dbReference>
<accession>A0A327QQG3</accession>
<feature type="transmembrane region" description="Helical" evidence="1">
    <location>
        <begin position="96"/>
        <end position="114"/>
    </location>
</feature>
<protein>
    <submittedName>
        <fullName evidence="2">Uncharacterized protein (DUF983 family)</fullName>
    </submittedName>
</protein>
<dbReference type="Proteomes" id="UP000249547">
    <property type="component" value="Unassembled WGS sequence"/>
</dbReference>
<sequence length="152" mass="18021">MATPKEDRKPSFLYVFKNKCPRCRRGDMFKNKNPYNLRKMMQMNDKCEVCKQPFDIEVGFYFGASYVAYAMTVAMSVATFIAYWVFFGFDLYDNSIIYWLIVNAVVLLIMQPLFMRLARAIWLSFFVRYNKNYKTEPPKDTGRTNADLQNAW</sequence>
<proteinExistence type="predicted"/>
<keyword evidence="1" id="KW-0812">Transmembrane</keyword>
<keyword evidence="1" id="KW-0472">Membrane</keyword>
<keyword evidence="3" id="KW-1185">Reference proteome</keyword>
<dbReference type="EMBL" id="QLLL01000003">
    <property type="protein sequence ID" value="RAJ06580.1"/>
    <property type="molecule type" value="Genomic_DNA"/>
</dbReference>
<dbReference type="InterPro" id="IPR009325">
    <property type="entry name" value="DUF983"/>
</dbReference>
<name>A0A327QQG3_9BACT</name>
<evidence type="ECO:0000313" key="2">
    <source>
        <dbReference type="EMBL" id="RAJ06580.1"/>
    </source>
</evidence>
<comment type="caution">
    <text evidence="2">The sequence shown here is derived from an EMBL/GenBank/DDBJ whole genome shotgun (WGS) entry which is preliminary data.</text>
</comment>
<reference evidence="2 3" key="1">
    <citation type="submission" date="2018-06" db="EMBL/GenBank/DDBJ databases">
        <title>Genomic Encyclopedia of Archaeal and Bacterial Type Strains, Phase II (KMG-II): from individual species to whole genera.</title>
        <authorList>
            <person name="Goeker M."/>
        </authorList>
    </citation>
    <scope>NUCLEOTIDE SEQUENCE [LARGE SCALE GENOMIC DNA]</scope>
    <source>
        <strain evidence="2 3">DSM 23857</strain>
    </source>
</reference>
<evidence type="ECO:0000313" key="3">
    <source>
        <dbReference type="Proteomes" id="UP000249547"/>
    </source>
</evidence>
<dbReference type="Pfam" id="PF06170">
    <property type="entry name" value="DUF983"/>
    <property type="match status" value="1"/>
</dbReference>
<evidence type="ECO:0000256" key="1">
    <source>
        <dbReference type="SAM" id="Phobius"/>
    </source>
</evidence>
<dbReference type="AlphaFoldDB" id="A0A327QQG3"/>
<organism evidence="2 3">
    <name type="scientific">Chitinophaga skermanii</name>
    <dbReference type="NCBI Taxonomy" id="331697"/>
    <lineage>
        <taxon>Bacteria</taxon>
        <taxon>Pseudomonadati</taxon>
        <taxon>Bacteroidota</taxon>
        <taxon>Chitinophagia</taxon>
        <taxon>Chitinophagales</taxon>
        <taxon>Chitinophagaceae</taxon>
        <taxon>Chitinophaga</taxon>
    </lineage>
</organism>